<dbReference type="PROSITE" id="PS50110">
    <property type="entry name" value="RESPONSE_REGULATORY"/>
    <property type="match status" value="1"/>
</dbReference>
<dbReference type="RefSeq" id="WP_187745573.1">
    <property type="nucleotide sequence ID" value="NZ_CP060828.1"/>
</dbReference>
<proteinExistence type="predicted"/>
<dbReference type="GO" id="GO:0000160">
    <property type="term" value="P:phosphorelay signal transduction system"/>
    <property type="evidence" value="ECO:0007669"/>
    <property type="project" value="InterPro"/>
</dbReference>
<dbReference type="AlphaFoldDB" id="A0A7H0I6W8"/>
<accession>A0A7H0I6W8</accession>
<dbReference type="EMBL" id="CP060828">
    <property type="protein sequence ID" value="QNP68534.1"/>
    <property type="molecule type" value="Genomic_DNA"/>
</dbReference>
<dbReference type="PROSITE" id="PS50043">
    <property type="entry name" value="HTH_LUXR_2"/>
    <property type="match status" value="1"/>
</dbReference>
<evidence type="ECO:0000313" key="9">
    <source>
        <dbReference type="Proteomes" id="UP000516052"/>
    </source>
</evidence>
<dbReference type="SMART" id="SM00421">
    <property type="entry name" value="HTH_LUXR"/>
    <property type="match status" value="1"/>
</dbReference>
<dbReference type="GO" id="GO:0006355">
    <property type="term" value="P:regulation of DNA-templated transcription"/>
    <property type="evidence" value="ECO:0007669"/>
    <property type="project" value="InterPro"/>
</dbReference>
<dbReference type="InterPro" id="IPR000792">
    <property type="entry name" value="Tscrpt_reg_LuxR_C"/>
</dbReference>
<organism evidence="8 9">
    <name type="scientific">Streptomyces roseirectus</name>
    <dbReference type="NCBI Taxonomy" id="2768066"/>
    <lineage>
        <taxon>Bacteria</taxon>
        <taxon>Bacillati</taxon>
        <taxon>Actinomycetota</taxon>
        <taxon>Actinomycetes</taxon>
        <taxon>Kitasatosporales</taxon>
        <taxon>Streptomycetaceae</taxon>
        <taxon>Streptomyces</taxon>
    </lineage>
</organism>
<keyword evidence="2" id="KW-0805">Transcription regulation</keyword>
<dbReference type="Pfam" id="PF00196">
    <property type="entry name" value="GerE"/>
    <property type="match status" value="1"/>
</dbReference>
<dbReference type="PANTHER" id="PTHR43214:SF24">
    <property type="entry name" value="TRANSCRIPTIONAL REGULATORY PROTEIN NARL-RELATED"/>
    <property type="match status" value="1"/>
</dbReference>
<evidence type="ECO:0000259" key="6">
    <source>
        <dbReference type="PROSITE" id="PS50043"/>
    </source>
</evidence>
<evidence type="ECO:0000256" key="1">
    <source>
        <dbReference type="ARBA" id="ARBA00022553"/>
    </source>
</evidence>
<keyword evidence="4" id="KW-0804">Transcription</keyword>
<dbReference type="SUPFAM" id="SSF46894">
    <property type="entry name" value="C-terminal effector domain of the bipartite response regulators"/>
    <property type="match status" value="1"/>
</dbReference>
<dbReference type="CDD" id="cd06170">
    <property type="entry name" value="LuxR_C_like"/>
    <property type="match status" value="1"/>
</dbReference>
<dbReference type="PROSITE" id="PS00622">
    <property type="entry name" value="HTH_LUXR_1"/>
    <property type="match status" value="1"/>
</dbReference>
<keyword evidence="9" id="KW-1185">Reference proteome</keyword>
<dbReference type="InterPro" id="IPR011006">
    <property type="entry name" value="CheY-like_superfamily"/>
</dbReference>
<dbReference type="PRINTS" id="PR00038">
    <property type="entry name" value="HTHLUXR"/>
</dbReference>
<dbReference type="Gene3D" id="3.40.50.2300">
    <property type="match status" value="1"/>
</dbReference>
<dbReference type="SMART" id="SM00448">
    <property type="entry name" value="REC"/>
    <property type="match status" value="1"/>
</dbReference>
<dbReference type="InterPro" id="IPR016032">
    <property type="entry name" value="Sig_transdc_resp-reg_C-effctor"/>
</dbReference>
<evidence type="ECO:0000256" key="3">
    <source>
        <dbReference type="ARBA" id="ARBA00023125"/>
    </source>
</evidence>
<reference evidence="8 9" key="1">
    <citation type="submission" date="2020-08" db="EMBL/GenBank/DDBJ databases">
        <title>A novel species.</title>
        <authorList>
            <person name="Gao J."/>
        </authorList>
    </citation>
    <scope>NUCLEOTIDE SEQUENCE [LARGE SCALE GENOMIC DNA]</scope>
    <source>
        <strain evidence="8 9">CRXT-G-22</strain>
    </source>
</reference>
<dbReference type="KEGG" id="sroi:IAG44_02945"/>
<feature type="domain" description="Response regulatory" evidence="7">
    <location>
        <begin position="3"/>
        <end position="119"/>
    </location>
</feature>
<keyword evidence="3" id="KW-0238">DNA-binding</keyword>
<dbReference type="GO" id="GO:0003677">
    <property type="term" value="F:DNA binding"/>
    <property type="evidence" value="ECO:0007669"/>
    <property type="project" value="UniProtKB-KW"/>
</dbReference>
<gene>
    <name evidence="8" type="ORF">IAG44_02945</name>
</gene>
<dbReference type="Proteomes" id="UP000516052">
    <property type="component" value="Chromosome"/>
</dbReference>
<name>A0A7H0I6W8_9ACTN</name>
<protein>
    <submittedName>
        <fullName evidence="8">Response regulator transcription factor</fullName>
    </submittedName>
</protein>
<keyword evidence="1 5" id="KW-0597">Phosphoprotein</keyword>
<dbReference type="CDD" id="cd17535">
    <property type="entry name" value="REC_NarL-like"/>
    <property type="match status" value="1"/>
</dbReference>
<evidence type="ECO:0000256" key="2">
    <source>
        <dbReference type="ARBA" id="ARBA00023015"/>
    </source>
</evidence>
<dbReference type="InterPro" id="IPR039420">
    <property type="entry name" value="WalR-like"/>
</dbReference>
<dbReference type="InterPro" id="IPR001789">
    <property type="entry name" value="Sig_transdc_resp-reg_receiver"/>
</dbReference>
<feature type="domain" description="HTH luxR-type" evidence="6">
    <location>
        <begin position="152"/>
        <end position="217"/>
    </location>
</feature>
<dbReference type="SUPFAM" id="SSF52172">
    <property type="entry name" value="CheY-like"/>
    <property type="match status" value="1"/>
</dbReference>
<evidence type="ECO:0000256" key="4">
    <source>
        <dbReference type="ARBA" id="ARBA00023163"/>
    </source>
</evidence>
<dbReference type="Pfam" id="PF00072">
    <property type="entry name" value="Response_reg"/>
    <property type="match status" value="1"/>
</dbReference>
<dbReference type="InterPro" id="IPR058245">
    <property type="entry name" value="NreC/VraR/RcsB-like_REC"/>
</dbReference>
<dbReference type="PANTHER" id="PTHR43214">
    <property type="entry name" value="TWO-COMPONENT RESPONSE REGULATOR"/>
    <property type="match status" value="1"/>
</dbReference>
<evidence type="ECO:0000259" key="7">
    <source>
        <dbReference type="PROSITE" id="PS50110"/>
    </source>
</evidence>
<sequence length="225" mass="24789">MTTLLIVDDESPQRLAVRMILERQPGLTVVGEADNGREAVRMASALQPDIVLMDVDMPGMDGTEATRRLVDSGSRSRVLVLTTFDLEQRVYKALRAGASGFLLKDARPEELVAAVHAVARGDAVIAPSLTRKLLDTFAHRLRSPVLEQDHDDCGRLHHLTVREREVLAHVASGRSNREIAEDLHLAETTVKSHVSRILAKIGARTRVQAVAFAYEARLVRPVPQT</sequence>
<feature type="modified residue" description="4-aspartylphosphate" evidence="5">
    <location>
        <position position="54"/>
    </location>
</feature>
<evidence type="ECO:0000313" key="8">
    <source>
        <dbReference type="EMBL" id="QNP68534.1"/>
    </source>
</evidence>
<evidence type="ECO:0000256" key="5">
    <source>
        <dbReference type="PROSITE-ProRule" id="PRU00169"/>
    </source>
</evidence>